<dbReference type="Proteomes" id="UP000789405">
    <property type="component" value="Unassembled WGS sequence"/>
</dbReference>
<reference evidence="2" key="1">
    <citation type="submission" date="2021-06" db="EMBL/GenBank/DDBJ databases">
        <authorList>
            <person name="Kallberg Y."/>
            <person name="Tangrot J."/>
            <person name="Rosling A."/>
        </authorList>
    </citation>
    <scope>NUCLEOTIDE SEQUENCE</scope>
    <source>
        <strain evidence="2">MA453B</strain>
    </source>
</reference>
<feature type="region of interest" description="Disordered" evidence="1">
    <location>
        <begin position="1"/>
        <end position="24"/>
    </location>
</feature>
<dbReference type="AlphaFoldDB" id="A0A9N9AYX1"/>
<dbReference type="EMBL" id="CAJVPY010002063">
    <property type="protein sequence ID" value="CAG8547112.1"/>
    <property type="molecule type" value="Genomic_DNA"/>
</dbReference>
<evidence type="ECO:0000313" key="3">
    <source>
        <dbReference type="Proteomes" id="UP000789405"/>
    </source>
</evidence>
<feature type="compositionally biased region" description="Polar residues" evidence="1">
    <location>
        <begin position="9"/>
        <end position="18"/>
    </location>
</feature>
<evidence type="ECO:0000256" key="1">
    <source>
        <dbReference type="SAM" id="MobiDB-lite"/>
    </source>
</evidence>
<name>A0A9N9AYX1_9GLOM</name>
<gene>
    <name evidence="2" type="ORF">DERYTH_LOCUS5085</name>
</gene>
<comment type="caution">
    <text evidence="2">The sequence shown here is derived from an EMBL/GenBank/DDBJ whole genome shotgun (WGS) entry which is preliminary data.</text>
</comment>
<evidence type="ECO:0000313" key="2">
    <source>
        <dbReference type="EMBL" id="CAG8547112.1"/>
    </source>
</evidence>
<accession>A0A9N9AYX1</accession>
<dbReference type="OrthoDB" id="2475025at2759"/>
<protein>
    <submittedName>
        <fullName evidence="2">28194_t:CDS:1</fullName>
    </submittedName>
</protein>
<keyword evidence="3" id="KW-1185">Reference proteome</keyword>
<organism evidence="2 3">
    <name type="scientific">Dentiscutata erythropus</name>
    <dbReference type="NCBI Taxonomy" id="1348616"/>
    <lineage>
        <taxon>Eukaryota</taxon>
        <taxon>Fungi</taxon>
        <taxon>Fungi incertae sedis</taxon>
        <taxon>Mucoromycota</taxon>
        <taxon>Glomeromycotina</taxon>
        <taxon>Glomeromycetes</taxon>
        <taxon>Diversisporales</taxon>
        <taxon>Gigasporaceae</taxon>
        <taxon>Dentiscutata</taxon>
    </lineage>
</organism>
<feature type="region of interest" description="Disordered" evidence="1">
    <location>
        <begin position="70"/>
        <end position="111"/>
    </location>
</feature>
<feature type="compositionally biased region" description="Basic and acidic residues" evidence="1">
    <location>
        <begin position="70"/>
        <end position="85"/>
    </location>
</feature>
<proteinExistence type="predicted"/>
<sequence length="111" mass="12692">MKRLHSDNTNKSSETNGSKILDEMGGENRAIIWKNINTRLESIFGSDKYPVELWKEKAENTFASIIQRARGCEKKSETRKKNVDNKRKKILTANNNSAHNDDEDPVDNNEA</sequence>
<feature type="compositionally biased region" description="Acidic residues" evidence="1">
    <location>
        <begin position="101"/>
        <end position="111"/>
    </location>
</feature>